<evidence type="ECO:0000256" key="1">
    <source>
        <dbReference type="SAM" id="MobiDB-lite"/>
    </source>
</evidence>
<gene>
    <name evidence="2" type="ORF">AXH35_16985</name>
</gene>
<dbReference type="EMBL" id="CP014353">
    <property type="protein sequence ID" value="AMS07334.1"/>
    <property type="molecule type" value="Genomic_DNA"/>
</dbReference>
<sequence length="364" mass="39401">MARRGLEVGAAVAAAESRGLRSWFATFTVRHRATDSLPDVWNAVQKGWNAVTSGRAWRRDCELFGIAGWVRVVEVTHGANGWHVHVHALFFADGRAPMEAAHGLMAGRWARGVERAGLVALDLAQEMHEVGGDGGEMAGYFTKSIYTGGRTSARSLALEMTASQWKESRQDSKGVWDLLAAAVAGDRRSLELWREWEAGSHGRRQISWAKGTRELLGLGRESTDEEITAEELGTSGDDLVHITADGWRVIREGDHIADVLTVTEKQGFSGLREFLDLLQAEYLTIDGREDDDGLEEVGRAAGDPAGGAAGRVRVCAAGDSETVGVRDAVAHFRGLPRDYRRGGCGPVHGVPRGERVSPGLRNDG</sequence>
<evidence type="ECO:0008006" key="4">
    <source>
        <dbReference type="Google" id="ProtNLM"/>
    </source>
</evidence>
<organism evidence="2 3">
    <name type="scientific">Acidipropionibacterium acidipropionici</name>
    <dbReference type="NCBI Taxonomy" id="1748"/>
    <lineage>
        <taxon>Bacteria</taxon>
        <taxon>Bacillati</taxon>
        <taxon>Actinomycetota</taxon>
        <taxon>Actinomycetes</taxon>
        <taxon>Propionibacteriales</taxon>
        <taxon>Propionibacteriaceae</taxon>
        <taxon>Acidipropionibacterium</taxon>
    </lineage>
</organism>
<protein>
    <recommendedName>
        <fullName evidence="4">Replication protein</fullName>
    </recommendedName>
</protein>
<dbReference type="Proteomes" id="UP000075221">
    <property type="component" value="Plasmid unnamed"/>
</dbReference>
<geneLocation type="plasmid" evidence="3"/>
<evidence type="ECO:0000313" key="2">
    <source>
        <dbReference type="EMBL" id="AMS07334.1"/>
    </source>
</evidence>
<reference evidence="2 3" key="1">
    <citation type="submission" date="2016-02" db="EMBL/GenBank/DDBJ databases">
        <title>Complete Genome Sequence of Propionibacterium acidipropionici ATCC 55737.</title>
        <authorList>
            <person name="Luna Flores C.H."/>
            <person name="Nielsen L.K."/>
            <person name="Marcellin E."/>
        </authorList>
    </citation>
    <scope>NUCLEOTIDE SEQUENCE [LARGE SCALE GENOMIC DNA]</scope>
    <source>
        <strain evidence="2 3">ATCC 55737</strain>
        <plasmid evidence="3">Plasmid</plasmid>
    </source>
</reference>
<dbReference type="AlphaFoldDB" id="A0AAC8YIV0"/>
<feature type="region of interest" description="Disordered" evidence="1">
    <location>
        <begin position="343"/>
        <end position="364"/>
    </location>
</feature>
<proteinExistence type="predicted"/>
<keyword evidence="2" id="KW-0614">Plasmid</keyword>
<name>A0AAC8YIV0_9ACTN</name>
<accession>A0AAC8YIV0</accession>
<evidence type="ECO:0000313" key="3">
    <source>
        <dbReference type="Proteomes" id="UP000075221"/>
    </source>
</evidence>